<dbReference type="EMBL" id="OW240915">
    <property type="protein sequence ID" value="CAH2285002.1"/>
    <property type="molecule type" value="Genomic_DNA"/>
</dbReference>
<reference evidence="2" key="1">
    <citation type="submission" date="2022-03" db="EMBL/GenBank/DDBJ databases">
        <authorList>
            <person name="Alioto T."/>
            <person name="Alioto T."/>
            <person name="Gomez Garrido J."/>
        </authorList>
    </citation>
    <scope>NUCLEOTIDE SEQUENCE</scope>
</reference>
<dbReference type="AlphaFoldDB" id="A0AAD1W397"/>
<feature type="compositionally biased region" description="Basic residues" evidence="1">
    <location>
        <begin position="13"/>
        <end position="23"/>
    </location>
</feature>
<name>A0AAD1W397_PELCU</name>
<keyword evidence="3" id="KW-1185">Reference proteome</keyword>
<accession>A0AAD1W397</accession>
<protein>
    <submittedName>
        <fullName evidence="2">Uncharacterized protein</fullName>
    </submittedName>
</protein>
<dbReference type="Proteomes" id="UP001295444">
    <property type="component" value="Chromosome 04"/>
</dbReference>
<evidence type="ECO:0000256" key="1">
    <source>
        <dbReference type="SAM" id="MobiDB-lite"/>
    </source>
</evidence>
<proteinExistence type="predicted"/>
<sequence>MAAAPGLRLPHSQPHRSTPRVKQRTVAGIVRSQSGLGSHKRKHPTHRPYIQKVIRASVLPRAHDPTCCYVYKWVNPASSGCLIDSRLRCFRASHCDLLSYGLAECAHSSCRACVFSR</sequence>
<organism evidence="2 3">
    <name type="scientific">Pelobates cultripes</name>
    <name type="common">Western spadefoot toad</name>
    <dbReference type="NCBI Taxonomy" id="61616"/>
    <lineage>
        <taxon>Eukaryota</taxon>
        <taxon>Metazoa</taxon>
        <taxon>Chordata</taxon>
        <taxon>Craniata</taxon>
        <taxon>Vertebrata</taxon>
        <taxon>Euteleostomi</taxon>
        <taxon>Amphibia</taxon>
        <taxon>Batrachia</taxon>
        <taxon>Anura</taxon>
        <taxon>Pelobatoidea</taxon>
        <taxon>Pelobatidae</taxon>
        <taxon>Pelobates</taxon>
    </lineage>
</organism>
<evidence type="ECO:0000313" key="2">
    <source>
        <dbReference type="EMBL" id="CAH2285002.1"/>
    </source>
</evidence>
<gene>
    <name evidence="2" type="ORF">PECUL_23A002303</name>
</gene>
<feature type="region of interest" description="Disordered" evidence="1">
    <location>
        <begin position="1"/>
        <end position="25"/>
    </location>
</feature>
<evidence type="ECO:0000313" key="3">
    <source>
        <dbReference type="Proteomes" id="UP001295444"/>
    </source>
</evidence>